<proteinExistence type="predicted"/>
<dbReference type="EMBL" id="CP003788">
    <property type="protein sequence ID" value="AFR10448.1"/>
    <property type="molecule type" value="Genomic_DNA"/>
</dbReference>
<evidence type="ECO:0000313" key="2">
    <source>
        <dbReference type="Proteomes" id="UP000003779"/>
    </source>
</evidence>
<dbReference type="Proteomes" id="UP000003779">
    <property type="component" value="Chromosome"/>
</dbReference>
<evidence type="ECO:0000313" key="1">
    <source>
        <dbReference type="EMBL" id="AFR10448.1"/>
    </source>
</evidence>
<dbReference type="AlphaFoldDB" id="J7L9W0"/>
<organism evidence="1 2">
    <name type="scientific">Nocardiopsis alba (strain ATCC BAA-2165 / BE74)</name>
    <dbReference type="NCBI Taxonomy" id="1205910"/>
    <lineage>
        <taxon>Bacteria</taxon>
        <taxon>Bacillati</taxon>
        <taxon>Actinomycetota</taxon>
        <taxon>Actinomycetes</taxon>
        <taxon>Streptosporangiales</taxon>
        <taxon>Nocardiopsidaceae</taxon>
        <taxon>Nocardiopsis</taxon>
    </lineage>
</organism>
<name>J7L9W0_NOCAA</name>
<protein>
    <submittedName>
        <fullName evidence="1">Uncharacterized protein</fullName>
    </submittedName>
</protein>
<dbReference type="KEGG" id="nal:B005_1661"/>
<gene>
    <name evidence="1" type="ordered locus">B005_1661</name>
</gene>
<reference evidence="1 2" key="1">
    <citation type="journal article" date="2012" name="J. Bacteriol.">
        <title>Whole-Genome Sequence of Nocardiopsis alba Strain ATCC BAA-2165, Associated with Honeybees.</title>
        <authorList>
            <person name="Qiao J."/>
            <person name="Chen L."/>
            <person name="Li Y."/>
            <person name="Wang J."/>
            <person name="Zhang W."/>
            <person name="Chen S."/>
        </authorList>
    </citation>
    <scope>NUCLEOTIDE SEQUENCE [LARGE SCALE GENOMIC DNA]</scope>
    <source>
        <strain evidence="2">ATCC BAA-2165 / BE74</strain>
    </source>
</reference>
<sequence>MADTDKEVLMPHSTAPAIDLPELDFDDMEVMSVRDGGSCG</sequence>
<accession>J7L9W0</accession>
<dbReference type="PATRIC" id="fig|1205910.3.peg.1575"/>
<dbReference type="STRING" id="1205910.B005_1661"/>
<dbReference type="HOGENOM" id="CLU_3293153_0_0_11"/>
<reference evidence="2" key="2">
    <citation type="submission" date="2012-08" db="EMBL/GenBank/DDBJ databases">
        <title>Whole-genome sequence of Nocardiopsis alba strain ATCC BAA-2165 associated with honeybees.</title>
        <authorList>
            <person name="Qiao J."/>
            <person name="Chen L."/>
            <person name="Li Y."/>
            <person name="Wang J."/>
            <person name="Zhang W."/>
            <person name="Chen S."/>
        </authorList>
    </citation>
    <scope>NUCLEOTIDE SEQUENCE [LARGE SCALE GENOMIC DNA]</scope>
    <source>
        <strain evidence="2">ATCC BAA-2165 / BE74</strain>
    </source>
</reference>